<keyword evidence="1" id="KW-1133">Transmembrane helix</keyword>
<keyword evidence="1" id="KW-0472">Membrane</keyword>
<dbReference type="Pfam" id="PF02518">
    <property type="entry name" value="HATPase_c"/>
    <property type="match status" value="1"/>
</dbReference>
<dbReference type="InterPro" id="IPR003594">
    <property type="entry name" value="HATPase_dom"/>
</dbReference>
<keyword evidence="4" id="KW-0418">Kinase</keyword>
<dbReference type="PANTHER" id="PTHR34220:SF7">
    <property type="entry name" value="SENSOR HISTIDINE KINASE YPDA"/>
    <property type="match status" value="1"/>
</dbReference>
<dbReference type="PANTHER" id="PTHR34220">
    <property type="entry name" value="SENSOR HISTIDINE KINASE YPDA"/>
    <property type="match status" value="1"/>
</dbReference>
<comment type="caution">
    <text evidence="4">The sequence shown here is derived from an EMBL/GenBank/DDBJ whole genome shotgun (WGS) entry which is preliminary data.</text>
</comment>
<dbReference type="Gene3D" id="3.30.565.10">
    <property type="entry name" value="Histidine kinase-like ATPase, C-terminal domain"/>
    <property type="match status" value="1"/>
</dbReference>
<dbReference type="SUPFAM" id="SSF55874">
    <property type="entry name" value="ATPase domain of HSP90 chaperone/DNA topoisomerase II/histidine kinase"/>
    <property type="match status" value="1"/>
</dbReference>
<gene>
    <name evidence="4" type="ORF">F3N42_03205</name>
</gene>
<sequence>MIPNRIMKDPRKLFWLLHLGGWGFWCVFLKYLYTTQILGEQPPYYFVYVVVISIIGMVITLGLRYLYRAVIERAVWLQAVAFLVGTSVAGFLWMQARSMIFMNFIEVEKDYDAWMEKMGAAAELYQSVSYISTFTSGWTVMAAWSVLYFGIKYHRIFQRVSESALKSAAMAHEAQLKMLRYQLNPHFLFNTLNAISTLVLERETELANRMVNKLSRFLRFSLDNDPMQKVSLAEEMEAIGLYLDIEKVRFEERLQLLEDIEPEARRALIPSLLLQPLVENAIKYGIAQREEGGSLSISARVFGGELLLELADDGPGAEIENNAIPGACGVGLRNTRERLWELYGDRHGFRLGQADPHGLTISIRIPYET</sequence>
<dbReference type="InterPro" id="IPR036890">
    <property type="entry name" value="HATPase_C_sf"/>
</dbReference>
<feature type="transmembrane region" description="Helical" evidence="1">
    <location>
        <begin position="74"/>
        <end position="94"/>
    </location>
</feature>
<dbReference type="RefSeq" id="WP_150862929.1">
    <property type="nucleotide sequence ID" value="NZ_VYXP01000002.1"/>
</dbReference>
<name>A0A5N0TEG1_9GAMM</name>
<dbReference type="InterPro" id="IPR010559">
    <property type="entry name" value="Sig_transdc_His_kin_internal"/>
</dbReference>
<dbReference type="EMBL" id="VYXP01000002">
    <property type="protein sequence ID" value="KAA9133370.1"/>
    <property type="molecule type" value="Genomic_DNA"/>
</dbReference>
<proteinExistence type="predicted"/>
<protein>
    <submittedName>
        <fullName evidence="4">Sensor histidine kinase</fullName>
    </submittedName>
</protein>
<keyword evidence="4" id="KW-0808">Transferase</keyword>
<feature type="transmembrane region" description="Helical" evidence="1">
    <location>
        <begin position="128"/>
        <end position="151"/>
    </location>
</feature>
<dbReference type="GO" id="GO:0016020">
    <property type="term" value="C:membrane"/>
    <property type="evidence" value="ECO:0007669"/>
    <property type="project" value="InterPro"/>
</dbReference>
<keyword evidence="1" id="KW-0812">Transmembrane</keyword>
<feature type="domain" description="Histidine kinase/HSP90-like ATPase" evidence="2">
    <location>
        <begin position="273"/>
        <end position="368"/>
    </location>
</feature>
<dbReference type="Proteomes" id="UP000325372">
    <property type="component" value="Unassembled WGS sequence"/>
</dbReference>
<feature type="domain" description="Signal transduction histidine kinase internal region" evidence="3">
    <location>
        <begin position="174"/>
        <end position="254"/>
    </location>
</feature>
<dbReference type="AlphaFoldDB" id="A0A5N0TEG1"/>
<accession>A0A5N0TEG1</accession>
<dbReference type="GO" id="GO:0000155">
    <property type="term" value="F:phosphorelay sensor kinase activity"/>
    <property type="evidence" value="ECO:0007669"/>
    <property type="project" value="InterPro"/>
</dbReference>
<dbReference type="InterPro" id="IPR050640">
    <property type="entry name" value="Bact_2-comp_sensor_kinase"/>
</dbReference>
<dbReference type="Pfam" id="PF06580">
    <property type="entry name" value="His_kinase"/>
    <property type="match status" value="1"/>
</dbReference>
<feature type="transmembrane region" description="Helical" evidence="1">
    <location>
        <begin position="45"/>
        <end position="67"/>
    </location>
</feature>
<reference evidence="4 5" key="1">
    <citation type="submission" date="2019-09" db="EMBL/GenBank/DDBJ databases">
        <title>Wenzhouxiangella sp. Genome sequencing and assembly.</title>
        <authorList>
            <person name="Zhang R."/>
        </authorList>
    </citation>
    <scope>NUCLEOTIDE SEQUENCE [LARGE SCALE GENOMIC DNA]</scope>
    <source>
        <strain evidence="4 5">W260</strain>
    </source>
</reference>
<evidence type="ECO:0000313" key="4">
    <source>
        <dbReference type="EMBL" id="KAA9133370.1"/>
    </source>
</evidence>
<organism evidence="4 5">
    <name type="scientific">Marinihelvus fidelis</name>
    <dbReference type="NCBI Taxonomy" id="2613842"/>
    <lineage>
        <taxon>Bacteria</taxon>
        <taxon>Pseudomonadati</taxon>
        <taxon>Pseudomonadota</taxon>
        <taxon>Gammaproteobacteria</taxon>
        <taxon>Chromatiales</taxon>
        <taxon>Wenzhouxiangellaceae</taxon>
        <taxon>Marinihelvus</taxon>
    </lineage>
</organism>
<evidence type="ECO:0000313" key="5">
    <source>
        <dbReference type="Proteomes" id="UP000325372"/>
    </source>
</evidence>
<evidence type="ECO:0000259" key="3">
    <source>
        <dbReference type="Pfam" id="PF06580"/>
    </source>
</evidence>
<evidence type="ECO:0000256" key="1">
    <source>
        <dbReference type="SAM" id="Phobius"/>
    </source>
</evidence>
<keyword evidence="5" id="KW-1185">Reference proteome</keyword>
<feature type="transmembrane region" description="Helical" evidence="1">
    <location>
        <begin position="12"/>
        <end position="33"/>
    </location>
</feature>
<evidence type="ECO:0000259" key="2">
    <source>
        <dbReference type="Pfam" id="PF02518"/>
    </source>
</evidence>